<evidence type="ECO:0000313" key="2">
    <source>
        <dbReference type="EMBL" id="TCO52902.1"/>
    </source>
</evidence>
<dbReference type="Pfam" id="PF06355">
    <property type="entry name" value="Aegerolysin"/>
    <property type="match status" value="1"/>
</dbReference>
<organism evidence="2 3">
    <name type="scientific">Actinocrispum wychmicini</name>
    <dbReference type="NCBI Taxonomy" id="1213861"/>
    <lineage>
        <taxon>Bacteria</taxon>
        <taxon>Bacillati</taxon>
        <taxon>Actinomycetota</taxon>
        <taxon>Actinomycetes</taxon>
        <taxon>Pseudonocardiales</taxon>
        <taxon>Pseudonocardiaceae</taxon>
        <taxon>Actinocrispum</taxon>
    </lineage>
</organism>
<dbReference type="AlphaFoldDB" id="A0A4R2J609"/>
<proteinExistence type="inferred from homology"/>
<dbReference type="Proteomes" id="UP000295680">
    <property type="component" value="Unassembled WGS sequence"/>
</dbReference>
<dbReference type="Gene3D" id="3.30.1920.20">
    <property type="match status" value="2"/>
</dbReference>
<accession>A0A4R2J609</accession>
<sequence length="865" mass="91659">MSTASGNGRLPFRPSPARVIAGNIADWPVMGRSDSEGDVVRSFLSRLPVILGVIILAVLGSVSPANAGDARSAAVIINNTTDATLVGIHKNLDHGCWETEPPATIGPHQTVLWKTVSCGFMTGTEGDVDYGVNSKDGDQLHVHWDIPWSGDNSFDGNTSVFYKVTHGGSEEGNRNATTTFTFDCSSQTCDGIPDDWKQHGTTLDPGDGSGAKFIDLPAMGADVSRPDVFLQLDWMADDKHSEKIDPAALRKIVQAFANDPAPNRNGTHGVNLHIDQGPDSVLDYATGRTWGNLSRARVLPWSEHFMTEVGTTGRPDFTDFDNVMKQPGGFVSTGRQKLFHYVISAHRLANIANLGGYSQTIPGSKIALGPWGIFTNGASVDEQAMVLMHELGHDLGLGHGGFEGLDGKPNYISIMNMAYHGDRAITRNGQDWTLDYSRATGPTLDETDLNEPAGLGSYASTDYVVHFCAGGTGWVQVRGDGPIDWNCDGVINPYDPQHVNKIGYDVNDDKQQTSLRSFNDWEHLYFRGGGIGHNSASAFIEQPLVDEGDTAQVLPVDTTAPVTTASVDPPANTNGYNNSDVHVALSATDDISRVARTEYTVDGSGWVGYTGPVPVTGEGVHTVQYRSVDHAQNVEQPRTLTVKIDKHPPVTTATLDPPPNAAGWGASNTTVHLKAADESGGSGVDSVTYSATGANPIAATTVPGATADPVITGEGETTLTYYATDRAGNVESAHTLTIRVDKTAPTSTFTTANEAIFVAVAVGTPPGSDPSGQFVEGTASDPTSGVDKVKVTYTPELLGSPSTVDATVSCTDATRHSCTWKVAPPTGIGRYRVTVSSTDPAGNVEQPAKAIHVTVVRLLPSTKAK</sequence>
<comment type="similarity">
    <text evidence="1">Belongs to the aegerolysin family.</text>
</comment>
<protein>
    <submittedName>
        <fullName evidence="2">Aegerolysin</fullName>
    </submittedName>
</protein>
<dbReference type="InterPro" id="IPR058094">
    <property type="entry name" value="Ig-like_OmpL47-like"/>
</dbReference>
<gene>
    <name evidence="2" type="ORF">EV192_11196</name>
</gene>
<evidence type="ECO:0000313" key="3">
    <source>
        <dbReference type="Proteomes" id="UP000295680"/>
    </source>
</evidence>
<comment type="caution">
    <text evidence="2">The sequence shown here is derived from an EMBL/GenBank/DDBJ whole genome shotgun (WGS) entry which is preliminary data.</text>
</comment>
<dbReference type="InterPro" id="IPR009413">
    <property type="entry name" value="Aegerolysin-typ"/>
</dbReference>
<dbReference type="GO" id="GO:0019836">
    <property type="term" value="P:symbiont-mediated hemolysis of host erythrocyte"/>
    <property type="evidence" value="ECO:0007669"/>
    <property type="project" value="InterPro"/>
</dbReference>
<dbReference type="EMBL" id="SLWS01000011">
    <property type="protein sequence ID" value="TCO52902.1"/>
    <property type="molecule type" value="Genomic_DNA"/>
</dbReference>
<dbReference type="SUPFAM" id="SSF55486">
    <property type="entry name" value="Metalloproteases ('zincins'), catalytic domain"/>
    <property type="match status" value="1"/>
</dbReference>
<dbReference type="NCBIfam" id="NF047446">
    <property type="entry name" value="barrel_OmpL47"/>
    <property type="match status" value="2"/>
</dbReference>
<dbReference type="Gene3D" id="2.60.270.50">
    <property type="match status" value="1"/>
</dbReference>
<keyword evidence="3" id="KW-1185">Reference proteome</keyword>
<reference evidence="2 3" key="1">
    <citation type="submission" date="2019-03" db="EMBL/GenBank/DDBJ databases">
        <title>Genomic Encyclopedia of Type Strains, Phase IV (KMG-IV): sequencing the most valuable type-strain genomes for metagenomic binning, comparative biology and taxonomic classification.</title>
        <authorList>
            <person name="Goeker M."/>
        </authorList>
    </citation>
    <scope>NUCLEOTIDE SEQUENCE [LARGE SCALE GENOMIC DNA]</scope>
    <source>
        <strain evidence="2 3">DSM 45934</strain>
    </source>
</reference>
<name>A0A4R2J609_9PSEU</name>
<evidence type="ECO:0000256" key="1">
    <source>
        <dbReference type="ARBA" id="ARBA00010795"/>
    </source>
</evidence>